<evidence type="ECO:0000313" key="8">
    <source>
        <dbReference type="EMBL" id="RAK50747.1"/>
    </source>
</evidence>
<sequence>MAPAMQTGLAGERRLTAAAMAAPRLLVVDDLEDNRIVLARPLRRRGFEVVEAPSGAAALAALAEQTFDLVLLDVVMPEMDGFQVLKAIRERYDALELPVVMVTVRDAGEDVVRALREGANDYLTKPINLDVTCARIEVQIGRKQAVEQIRAEQPELTRLIGELRAQLAQAEAATRAKSEFLANMSHEIRTPLNGILGMASVLAREEAPNDPRPLALTIVESAQALERLLSDALDLSRAEAGKLEVRREAFELARVVERCFSLFAANASAKGLTYSCDIDDAVRVAAWGDPLRLQQILTNLLSNAVKFTEQGAVRLRATRDGDMFRFEVRDSGIGFDPARAEQLFGRFEQADGSIAQRFGGSGLGLAISRRLAELMDGRLTAEAAPEQGAAFTLLLPMETAAPASASPQLTGGRDRPLRILAADDHATNRRVLELTLAPLGAEVTLVGDGAQALEAWGSGDFDLVLMDVQMPVLDGLSAIRELRQREARRGHGRVPVIALSAHASRRHVQMSLDAGADQHLTKPLSPETLFASLQQALDGSQAAEPSVQTRSAATCW</sequence>
<reference evidence="9" key="1">
    <citation type="submission" date="2018-05" db="EMBL/GenBank/DDBJ databases">
        <authorList>
            <person name="Li X."/>
        </authorList>
    </citation>
    <scope>NUCLEOTIDE SEQUENCE [LARGE SCALE GENOMIC DNA]</scope>
    <source>
        <strain evidence="9">YIM 73061</strain>
    </source>
</reference>
<feature type="domain" description="Histidine kinase" evidence="6">
    <location>
        <begin position="183"/>
        <end position="399"/>
    </location>
</feature>
<dbReference type="PANTHER" id="PTHR45339:SF1">
    <property type="entry name" value="HYBRID SIGNAL TRANSDUCTION HISTIDINE KINASE J"/>
    <property type="match status" value="1"/>
</dbReference>
<feature type="domain" description="Response regulatory" evidence="7">
    <location>
        <begin position="418"/>
        <end position="537"/>
    </location>
</feature>
<accession>A0A328A8U5</accession>
<evidence type="ECO:0000259" key="6">
    <source>
        <dbReference type="PROSITE" id="PS50109"/>
    </source>
</evidence>
<dbReference type="InterPro" id="IPR005467">
    <property type="entry name" value="His_kinase_dom"/>
</dbReference>
<evidence type="ECO:0000256" key="1">
    <source>
        <dbReference type="ARBA" id="ARBA00000085"/>
    </source>
</evidence>
<dbReference type="SUPFAM" id="SSF52172">
    <property type="entry name" value="CheY-like"/>
    <property type="match status" value="2"/>
</dbReference>
<protein>
    <recommendedName>
        <fullName evidence="2">histidine kinase</fullName>
        <ecNumber evidence="2">2.7.13.3</ecNumber>
    </recommendedName>
</protein>
<keyword evidence="9" id="KW-1185">Reference proteome</keyword>
<dbReference type="InterPro" id="IPR003594">
    <property type="entry name" value="HATPase_dom"/>
</dbReference>
<dbReference type="PROSITE" id="PS50110">
    <property type="entry name" value="RESPONSE_REGULATORY"/>
    <property type="match status" value="2"/>
</dbReference>
<comment type="caution">
    <text evidence="8">The sequence shown here is derived from an EMBL/GenBank/DDBJ whole genome shotgun (WGS) entry which is preliminary data.</text>
</comment>
<organism evidence="8 9">
    <name type="scientific">Phenylobacterium deserti</name>
    <dbReference type="NCBI Taxonomy" id="1914756"/>
    <lineage>
        <taxon>Bacteria</taxon>
        <taxon>Pseudomonadati</taxon>
        <taxon>Pseudomonadota</taxon>
        <taxon>Alphaproteobacteria</taxon>
        <taxon>Caulobacterales</taxon>
        <taxon>Caulobacteraceae</taxon>
        <taxon>Phenylobacterium</taxon>
    </lineage>
</organism>
<keyword evidence="4" id="KW-0902">Two-component regulatory system</keyword>
<proteinExistence type="predicted"/>
<dbReference type="Pfam" id="PF00512">
    <property type="entry name" value="HisKA"/>
    <property type="match status" value="1"/>
</dbReference>
<dbReference type="PROSITE" id="PS50109">
    <property type="entry name" value="HIS_KIN"/>
    <property type="match status" value="1"/>
</dbReference>
<dbReference type="CDD" id="cd17546">
    <property type="entry name" value="REC_hyHK_CKI1_RcsC-like"/>
    <property type="match status" value="1"/>
</dbReference>
<dbReference type="Pfam" id="PF02518">
    <property type="entry name" value="HATPase_c"/>
    <property type="match status" value="1"/>
</dbReference>
<keyword evidence="3 5" id="KW-0597">Phosphoprotein</keyword>
<dbReference type="CDD" id="cd00082">
    <property type="entry name" value="HisKA"/>
    <property type="match status" value="1"/>
</dbReference>
<dbReference type="EMBL" id="QFYR01000006">
    <property type="protein sequence ID" value="RAK50747.1"/>
    <property type="molecule type" value="Genomic_DNA"/>
</dbReference>
<dbReference type="AlphaFoldDB" id="A0A328A8U5"/>
<feature type="modified residue" description="4-aspartylphosphate" evidence="5">
    <location>
        <position position="73"/>
    </location>
</feature>
<dbReference type="EC" id="2.7.13.3" evidence="2"/>
<dbReference type="InterPro" id="IPR001789">
    <property type="entry name" value="Sig_transdc_resp-reg_receiver"/>
</dbReference>
<dbReference type="SUPFAM" id="SSF47384">
    <property type="entry name" value="Homodimeric domain of signal transducing histidine kinase"/>
    <property type="match status" value="1"/>
</dbReference>
<dbReference type="PRINTS" id="PR00344">
    <property type="entry name" value="BCTRLSENSOR"/>
</dbReference>
<dbReference type="Proteomes" id="UP000249725">
    <property type="component" value="Unassembled WGS sequence"/>
</dbReference>
<dbReference type="InterPro" id="IPR011006">
    <property type="entry name" value="CheY-like_superfamily"/>
</dbReference>
<dbReference type="GO" id="GO:0000155">
    <property type="term" value="F:phosphorelay sensor kinase activity"/>
    <property type="evidence" value="ECO:0007669"/>
    <property type="project" value="InterPro"/>
</dbReference>
<dbReference type="OrthoDB" id="7333841at2"/>
<dbReference type="FunFam" id="3.30.565.10:FF:000010">
    <property type="entry name" value="Sensor histidine kinase RcsC"/>
    <property type="match status" value="1"/>
</dbReference>
<gene>
    <name evidence="8" type="ORF">DJ018_18565</name>
</gene>
<name>A0A328A8U5_9CAUL</name>
<dbReference type="SMART" id="SM00388">
    <property type="entry name" value="HisKA"/>
    <property type="match status" value="1"/>
</dbReference>
<evidence type="ECO:0000256" key="3">
    <source>
        <dbReference type="ARBA" id="ARBA00022553"/>
    </source>
</evidence>
<evidence type="ECO:0000256" key="4">
    <source>
        <dbReference type="ARBA" id="ARBA00023012"/>
    </source>
</evidence>
<evidence type="ECO:0000256" key="2">
    <source>
        <dbReference type="ARBA" id="ARBA00012438"/>
    </source>
</evidence>
<dbReference type="PANTHER" id="PTHR45339">
    <property type="entry name" value="HYBRID SIGNAL TRANSDUCTION HISTIDINE KINASE J"/>
    <property type="match status" value="1"/>
</dbReference>
<dbReference type="Pfam" id="PF00072">
    <property type="entry name" value="Response_reg"/>
    <property type="match status" value="2"/>
</dbReference>
<dbReference type="InterPro" id="IPR036097">
    <property type="entry name" value="HisK_dim/P_sf"/>
</dbReference>
<dbReference type="Gene3D" id="1.10.287.130">
    <property type="match status" value="1"/>
</dbReference>
<dbReference type="Gene3D" id="3.40.50.2300">
    <property type="match status" value="2"/>
</dbReference>
<evidence type="ECO:0000313" key="9">
    <source>
        <dbReference type="Proteomes" id="UP000249725"/>
    </source>
</evidence>
<evidence type="ECO:0000259" key="7">
    <source>
        <dbReference type="PROSITE" id="PS50110"/>
    </source>
</evidence>
<dbReference type="Gene3D" id="3.30.565.10">
    <property type="entry name" value="Histidine kinase-like ATPase, C-terminal domain"/>
    <property type="match status" value="1"/>
</dbReference>
<feature type="modified residue" description="4-aspartylphosphate" evidence="5">
    <location>
        <position position="467"/>
    </location>
</feature>
<dbReference type="SMART" id="SM00448">
    <property type="entry name" value="REC"/>
    <property type="match status" value="2"/>
</dbReference>
<dbReference type="InterPro" id="IPR003661">
    <property type="entry name" value="HisK_dim/P_dom"/>
</dbReference>
<dbReference type="InterPro" id="IPR004358">
    <property type="entry name" value="Sig_transdc_His_kin-like_C"/>
</dbReference>
<dbReference type="SMART" id="SM00387">
    <property type="entry name" value="HATPase_c"/>
    <property type="match status" value="1"/>
</dbReference>
<feature type="domain" description="Response regulatory" evidence="7">
    <location>
        <begin position="24"/>
        <end position="140"/>
    </location>
</feature>
<comment type="catalytic activity">
    <reaction evidence="1">
        <text>ATP + protein L-histidine = ADP + protein N-phospho-L-histidine.</text>
        <dbReference type="EC" id="2.7.13.3"/>
    </reaction>
</comment>
<dbReference type="CDD" id="cd16922">
    <property type="entry name" value="HATPase_EvgS-ArcB-TorS-like"/>
    <property type="match status" value="1"/>
</dbReference>
<dbReference type="InterPro" id="IPR036890">
    <property type="entry name" value="HATPase_C_sf"/>
</dbReference>
<dbReference type="SUPFAM" id="SSF55874">
    <property type="entry name" value="ATPase domain of HSP90 chaperone/DNA topoisomerase II/histidine kinase"/>
    <property type="match status" value="1"/>
</dbReference>
<evidence type="ECO:0000256" key="5">
    <source>
        <dbReference type="PROSITE-ProRule" id="PRU00169"/>
    </source>
</evidence>